<name>A0AAD1T875_PELCU</name>
<accession>A0AAD1T875</accession>
<evidence type="ECO:0000256" key="1">
    <source>
        <dbReference type="SAM" id="MobiDB-lite"/>
    </source>
</evidence>
<dbReference type="AlphaFoldDB" id="A0AAD1T875"/>
<gene>
    <name evidence="3" type="ORF">PECUL_23A042091</name>
</gene>
<feature type="region of interest" description="Disordered" evidence="1">
    <location>
        <begin position="60"/>
        <end position="92"/>
    </location>
</feature>
<feature type="region of interest" description="Disordered" evidence="1">
    <location>
        <begin position="530"/>
        <end position="550"/>
    </location>
</feature>
<dbReference type="PANTHER" id="PTHR17085:SF3">
    <property type="entry name" value="NUCLEAR RECEPTOR COACTIVATOR 4"/>
    <property type="match status" value="1"/>
</dbReference>
<dbReference type="InterPro" id="IPR039947">
    <property type="entry name" value="NCoA-4"/>
</dbReference>
<keyword evidence="4" id="KW-1185">Reference proteome</keyword>
<reference evidence="3" key="1">
    <citation type="submission" date="2022-03" db="EMBL/GenBank/DDBJ databases">
        <authorList>
            <person name="Alioto T."/>
            <person name="Alioto T."/>
            <person name="Gomez Garrido J."/>
        </authorList>
    </citation>
    <scope>NUCLEOTIDE SEQUENCE</scope>
</reference>
<dbReference type="PANTHER" id="PTHR17085">
    <property type="entry name" value="NUCLEAR RECEPTOR COACTIVATOR 4"/>
    <property type="match status" value="1"/>
</dbReference>
<feature type="domain" description="Nuclear receptor coactivator 4 N-terminal" evidence="2">
    <location>
        <begin position="291"/>
        <end position="410"/>
    </location>
</feature>
<dbReference type="Pfam" id="PF12489">
    <property type="entry name" value="ARA70"/>
    <property type="match status" value="2"/>
</dbReference>
<dbReference type="Proteomes" id="UP001295444">
    <property type="component" value="Chromosome 11"/>
</dbReference>
<dbReference type="GO" id="GO:0009725">
    <property type="term" value="P:response to hormone"/>
    <property type="evidence" value="ECO:0007669"/>
    <property type="project" value="TreeGrafter"/>
</dbReference>
<protein>
    <recommendedName>
        <fullName evidence="2">Nuclear receptor coactivator 4 N-terminal domain-containing protein</fullName>
    </recommendedName>
</protein>
<dbReference type="GO" id="GO:0003713">
    <property type="term" value="F:transcription coactivator activity"/>
    <property type="evidence" value="ECO:0007669"/>
    <property type="project" value="InterPro"/>
</dbReference>
<organism evidence="3 4">
    <name type="scientific">Pelobates cultripes</name>
    <name type="common">Western spadefoot toad</name>
    <dbReference type="NCBI Taxonomy" id="61616"/>
    <lineage>
        <taxon>Eukaryota</taxon>
        <taxon>Metazoa</taxon>
        <taxon>Chordata</taxon>
        <taxon>Craniata</taxon>
        <taxon>Vertebrata</taxon>
        <taxon>Euteleostomi</taxon>
        <taxon>Amphibia</taxon>
        <taxon>Batrachia</taxon>
        <taxon>Anura</taxon>
        <taxon>Pelobatoidea</taxon>
        <taxon>Pelobatidae</taxon>
        <taxon>Pelobates</taxon>
    </lineage>
</organism>
<evidence type="ECO:0000313" key="3">
    <source>
        <dbReference type="EMBL" id="CAH2321308.1"/>
    </source>
</evidence>
<dbReference type="GO" id="GO:0006879">
    <property type="term" value="P:intracellular iron ion homeostasis"/>
    <property type="evidence" value="ECO:0007669"/>
    <property type="project" value="InterPro"/>
</dbReference>
<sequence length="696" mass="78954">MEEQGFLETQAQCWQSRQCCSCGLRPAEAGNKHCHCWRCTAPPSLPPPSLFLRPLGSSRQLGSAARPPARIVMQSGGSRAGGRPRESGNMDMNQDIRSFTRDPLSKCLQARKELETAISAVLKAEQQVKENGREVKAQINSCISRHLECLRSREVWLLEQADLVQQLKEEALQQQAQQLYWLLGQFNCLIHQLETPHSNDLANQITVCLERLGSLALKPEESTALGFEADTSSLRQLLRTFGSITTTNSVEEKPAPANHMPCSFVSQNPWLLHNCFVPATEQKPMPRFFDTPLSDWLLKKKDTNLPQRSDAHIPNSSLQCWLQKGQPTVAEDLIAPKPHAFSLEKIWGQMGELHNWLLEQKHDNQDNTTCSSNSSFSGSSISIEKVEFEELDNQEDMDMSDWLISPTEIEDPVNVADKWKKVFKPFFEDYNINDWLPKVESCGNRCGGHTAALEIENLGNLKCLHEQLGGKKTPNSSNDMWLLQHPQPELRVENVCKANELCSSFSECVCDESCEKEALSKWLLKKEGKDKNGIPLNQEHKSKNCEPEKPRPSIEMWLRPCRKNSEDHCSTKNIEELDPCVRMFKDIIESPLSNWVATSSQTEEKGNKETKERHCKALPESTLSPFHMPLNPSAWVLSSTKTDNSEKSEEPDQKDKWLLRKKAHDYYGLPSVCDLFACMKLAADNDKWLYRSPLQM</sequence>
<dbReference type="EMBL" id="OW240922">
    <property type="protein sequence ID" value="CAH2321308.1"/>
    <property type="molecule type" value="Genomic_DNA"/>
</dbReference>
<feature type="domain" description="Nuclear receptor coactivator 4 N-terminal" evidence="2">
    <location>
        <begin position="103"/>
        <end position="233"/>
    </location>
</feature>
<evidence type="ECO:0000259" key="2">
    <source>
        <dbReference type="Pfam" id="PF12489"/>
    </source>
</evidence>
<evidence type="ECO:0000313" key="4">
    <source>
        <dbReference type="Proteomes" id="UP001295444"/>
    </source>
</evidence>
<dbReference type="InterPro" id="IPR022174">
    <property type="entry name" value="NCOA4_N"/>
</dbReference>
<proteinExistence type="predicted"/>